<keyword evidence="2" id="KW-1185">Reference proteome</keyword>
<dbReference type="Proteomes" id="UP001177260">
    <property type="component" value="Unassembled WGS sequence"/>
</dbReference>
<sequence length="412" mass="46504">MQRFTEILGEGAIITREEMEWKMLRKRFNPGFAFPHLIGLLPVILDRVWRFMDDLDRHAQSGEELKFGNLCNSVTYEIICAVTLGVNLNNESDMARQSEIGHLYWKLLSSYNQEDDSVFWTSPRVKWHRQALSAQLNPLIKAYIEEKFFDSHGKPRASGMDGISNTIVGLSLRGTERLTPDILESTCDQVKVFLFAGQDTTSTLLQWATYELSRTPHALRALNAELDKIFGSEAGPDTIRQKLMSQGAIAIGQMSYLSAIIKETLRLHPPGATARMAAPGSAEFVRLADGQEHCIDGIIMYNCLSLIQRDPLVYGESSDDFMPERWLNKGETGSLPSTAWRPFERGPRSCIGQELANIEARVILACIVRRYDFSKVGLGETDYVGNDEPTLDCNGQYKVRSKLYDVSFRRFA</sequence>
<evidence type="ECO:0000313" key="2">
    <source>
        <dbReference type="Proteomes" id="UP001177260"/>
    </source>
</evidence>
<evidence type="ECO:0000313" key="1">
    <source>
        <dbReference type="EMBL" id="KAK1140971.1"/>
    </source>
</evidence>
<proteinExistence type="predicted"/>
<accession>A0ACC3AT97</accession>
<protein>
    <submittedName>
        <fullName evidence="1">Uncharacterized protein</fullName>
    </submittedName>
</protein>
<dbReference type="EMBL" id="JAOPJF010000072">
    <property type="protein sequence ID" value="KAK1140971.1"/>
    <property type="molecule type" value="Genomic_DNA"/>
</dbReference>
<organism evidence="1 2">
    <name type="scientific">Aspergillus melleus</name>
    <dbReference type="NCBI Taxonomy" id="138277"/>
    <lineage>
        <taxon>Eukaryota</taxon>
        <taxon>Fungi</taxon>
        <taxon>Dikarya</taxon>
        <taxon>Ascomycota</taxon>
        <taxon>Pezizomycotina</taxon>
        <taxon>Eurotiomycetes</taxon>
        <taxon>Eurotiomycetidae</taxon>
        <taxon>Eurotiales</taxon>
        <taxon>Aspergillaceae</taxon>
        <taxon>Aspergillus</taxon>
        <taxon>Aspergillus subgen. Circumdati</taxon>
    </lineage>
</organism>
<comment type="caution">
    <text evidence="1">The sequence shown here is derived from an EMBL/GenBank/DDBJ whole genome shotgun (WGS) entry which is preliminary data.</text>
</comment>
<reference evidence="1 2" key="1">
    <citation type="journal article" date="2023" name="ACS Omega">
        <title>Identification of the Neoaspergillic Acid Biosynthesis Gene Cluster by Establishing an In Vitro CRISPR-Ribonucleoprotein Genetic System in Aspergillus melleus.</title>
        <authorList>
            <person name="Yuan B."/>
            <person name="Grau M.F."/>
            <person name="Murata R.M."/>
            <person name="Torok T."/>
            <person name="Venkateswaran K."/>
            <person name="Stajich J.E."/>
            <person name="Wang C.C.C."/>
        </authorList>
    </citation>
    <scope>NUCLEOTIDE SEQUENCE [LARGE SCALE GENOMIC DNA]</scope>
    <source>
        <strain evidence="1 2">IMV 1140</strain>
    </source>
</reference>
<gene>
    <name evidence="1" type="ORF">N8T08_009717</name>
</gene>
<name>A0ACC3AT97_9EURO</name>